<dbReference type="Pfam" id="PF00903">
    <property type="entry name" value="Glyoxalase"/>
    <property type="match status" value="1"/>
</dbReference>
<dbReference type="EMBL" id="CP099959">
    <property type="protein sequence ID" value="XCC58365.1"/>
    <property type="molecule type" value="Genomic_DNA"/>
</dbReference>
<dbReference type="InterPro" id="IPR037523">
    <property type="entry name" value="VOC_core"/>
</dbReference>
<dbReference type="NCBIfam" id="NF041414">
    <property type="entry name" value="ArsI_CadI_VOC"/>
    <property type="match status" value="1"/>
</dbReference>
<feature type="domain" description="VOC" evidence="1">
    <location>
        <begin position="2"/>
        <end position="116"/>
    </location>
</feature>
<dbReference type="InterPro" id="IPR052393">
    <property type="entry name" value="Cadmium-induced_rsp"/>
</dbReference>
<name>A0AAU8A4Q2_9BURK</name>
<gene>
    <name evidence="2" type="ORF">NKE59_03470</name>
</gene>
<sequence>MKRLHVHVAVKEISGSIPFYSKLFGCEPTVIKSDYAKWQLEDPKVNFAISARGAPVGINHLGIQVDDASELSEMKTRLDQIQGEVVEEMGTACCYAQSDKYWVNDPAGIPWETFHTLDSIPVFNQSESTSADACCVPSPVASVAISSITKKSCC</sequence>
<dbReference type="AlphaFoldDB" id="A0AAU8A4Q2"/>
<reference evidence="2" key="1">
    <citation type="submission" date="2022-06" db="EMBL/GenBank/DDBJ databases">
        <title>New Polynucleobacter species.</title>
        <authorList>
            <person name="Hahn M.W."/>
        </authorList>
    </citation>
    <scope>NUCLEOTIDE SEQUENCE</scope>
    <source>
        <strain evidence="2">UK-FUSCHL-C3</strain>
    </source>
</reference>
<dbReference type="PROSITE" id="PS51819">
    <property type="entry name" value="VOC"/>
    <property type="match status" value="1"/>
</dbReference>
<proteinExistence type="predicted"/>
<dbReference type="RefSeq" id="WP_353439590.1">
    <property type="nucleotide sequence ID" value="NZ_CP099959.1"/>
</dbReference>
<evidence type="ECO:0000259" key="1">
    <source>
        <dbReference type="PROSITE" id="PS51819"/>
    </source>
</evidence>
<dbReference type="PANTHER" id="PTHR41294:SF1">
    <property type="entry name" value="CADMIUM-INDUCED PROTEIN CADI"/>
    <property type="match status" value="1"/>
</dbReference>
<accession>A0AAU8A4Q2</accession>
<dbReference type="Gene3D" id="3.10.180.10">
    <property type="entry name" value="2,3-Dihydroxybiphenyl 1,2-Dioxygenase, domain 1"/>
    <property type="match status" value="1"/>
</dbReference>
<dbReference type="InterPro" id="IPR049789">
    <property type="entry name" value="ArsI/CadI-like"/>
</dbReference>
<dbReference type="SUPFAM" id="SSF54593">
    <property type="entry name" value="Glyoxalase/Bleomycin resistance protein/Dihydroxybiphenyl dioxygenase"/>
    <property type="match status" value="1"/>
</dbReference>
<evidence type="ECO:0000313" key="2">
    <source>
        <dbReference type="EMBL" id="XCC58365.1"/>
    </source>
</evidence>
<protein>
    <submittedName>
        <fullName evidence="2">VOC family protein</fullName>
    </submittedName>
</protein>
<dbReference type="InterPro" id="IPR029068">
    <property type="entry name" value="Glyas_Bleomycin-R_OHBP_Dase"/>
</dbReference>
<dbReference type="InterPro" id="IPR004360">
    <property type="entry name" value="Glyas_Fos-R_dOase_dom"/>
</dbReference>
<dbReference type="PANTHER" id="PTHR41294">
    <property type="entry name" value="CADMIUM-INDUCED PROTEIN CADI"/>
    <property type="match status" value="1"/>
</dbReference>
<organism evidence="2">
    <name type="scientific">Polynucleobacter sp. UK-FUSCHL-C3</name>
    <dbReference type="NCBI Taxonomy" id="2955208"/>
    <lineage>
        <taxon>Bacteria</taxon>
        <taxon>Pseudomonadati</taxon>
        <taxon>Pseudomonadota</taxon>
        <taxon>Betaproteobacteria</taxon>
        <taxon>Burkholderiales</taxon>
        <taxon>Burkholderiaceae</taxon>
        <taxon>Polynucleobacter</taxon>
    </lineage>
</organism>
<dbReference type="GO" id="GO:0046686">
    <property type="term" value="P:response to cadmium ion"/>
    <property type="evidence" value="ECO:0007669"/>
    <property type="project" value="TreeGrafter"/>
</dbReference>